<organism evidence="1 2">
    <name type="scientific">Ceratopteris richardii</name>
    <name type="common">Triangle waterfern</name>
    <dbReference type="NCBI Taxonomy" id="49495"/>
    <lineage>
        <taxon>Eukaryota</taxon>
        <taxon>Viridiplantae</taxon>
        <taxon>Streptophyta</taxon>
        <taxon>Embryophyta</taxon>
        <taxon>Tracheophyta</taxon>
        <taxon>Polypodiopsida</taxon>
        <taxon>Polypodiidae</taxon>
        <taxon>Polypodiales</taxon>
        <taxon>Pteridineae</taxon>
        <taxon>Pteridaceae</taxon>
        <taxon>Parkerioideae</taxon>
        <taxon>Ceratopteris</taxon>
    </lineage>
</organism>
<proteinExistence type="predicted"/>
<gene>
    <name evidence="1" type="ORF">KP509_08G037100</name>
</gene>
<name>A0A8T2UFK2_CERRI</name>
<accession>A0A8T2UFK2</accession>
<evidence type="ECO:0000313" key="2">
    <source>
        <dbReference type="Proteomes" id="UP000825935"/>
    </source>
</evidence>
<keyword evidence="2" id="KW-1185">Reference proteome</keyword>
<protein>
    <submittedName>
        <fullName evidence="1">Uncharacterized protein</fullName>
    </submittedName>
</protein>
<sequence>MSCVEYDCMFFGYDFRDGDPSRISSIHSLNTVSHNQKPGNIHSRSSPYAFSYLLADDDRCLKYSPNNNHNTSSRSGVKGSYLHPIYEVEEDPNEEDIHVDRSAPIVRFFKSCLIQFSFLLHL</sequence>
<evidence type="ECO:0000313" key="1">
    <source>
        <dbReference type="EMBL" id="KAH7431219.1"/>
    </source>
</evidence>
<dbReference type="EMBL" id="CM035413">
    <property type="protein sequence ID" value="KAH7431219.1"/>
    <property type="molecule type" value="Genomic_DNA"/>
</dbReference>
<comment type="caution">
    <text evidence="1">The sequence shown here is derived from an EMBL/GenBank/DDBJ whole genome shotgun (WGS) entry which is preliminary data.</text>
</comment>
<reference evidence="1" key="1">
    <citation type="submission" date="2021-08" db="EMBL/GenBank/DDBJ databases">
        <title>WGS assembly of Ceratopteris richardii.</title>
        <authorList>
            <person name="Marchant D.B."/>
            <person name="Chen G."/>
            <person name="Jenkins J."/>
            <person name="Shu S."/>
            <person name="Leebens-Mack J."/>
            <person name="Grimwood J."/>
            <person name="Schmutz J."/>
            <person name="Soltis P."/>
            <person name="Soltis D."/>
            <person name="Chen Z.-H."/>
        </authorList>
    </citation>
    <scope>NUCLEOTIDE SEQUENCE</scope>
    <source>
        <strain evidence="1">Whitten #5841</strain>
        <tissue evidence="1">Leaf</tissue>
    </source>
</reference>
<dbReference type="AlphaFoldDB" id="A0A8T2UFK2"/>
<dbReference type="Proteomes" id="UP000825935">
    <property type="component" value="Chromosome 8"/>
</dbReference>